<keyword evidence="1" id="KW-1133">Transmembrane helix</keyword>
<protein>
    <submittedName>
        <fullName evidence="2">Uncharacterized protein</fullName>
    </submittedName>
</protein>
<evidence type="ECO:0000256" key="1">
    <source>
        <dbReference type="SAM" id="Phobius"/>
    </source>
</evidence>
<evidence type="ECO:0000313" key="2">
    <source>
        <dbReference type="EMBL" id="VTN14636.1"/>
    </source>
</evidence>
<dbReference type="EMBL" id="CABDVU010000001">
    <property type="protein sequence ID" value="VTN14636.1"/>
    <property type="molecule type" value="Genomic_DNA"/>
</dbReference>
<proteinExistence type="predicted"/>
<keyword evidence="1" id="KW-0472">Membrane</keyword>
<accession>A0A4U9DAL1</accession>
<dbReference type="AlphaFoldDB" id="A0A4U9DAL1"/>
<feature type="transmembrane region" description="Helical" evidence="1">
    <location>
        <begin position="37"/>
        <end position="56"/>
    </location>
</feature>
<gene>
    <name evidence="2" type="ORF">NCTC9185_06702</name>
</gene>
<dbReference type="Proteomes" id="UP000339249">
    <property type="component" value="Unassembled WGS sequence"/>
</dbReference>
<name>A0A4U9DAL1_RAOTE</name>
<feature type="transmembrane region" description="Helical" evidence="1">
    <location>
        <begin position="77"/>
        <end position="96"/>
    </location>
</feature>
<dbReference type="InterPro" id="IPR038766">
    <property type="entry name" value="Membrane_comp_ABC_pdt"/>
</dbReference>
<evidence type="ECO:0000313" key="3">
    <source>
        <dbReference type="Proteomes" id="UP000339249"/>
    </source>
</evidence>
<organism evidence="2 3">
    <name type="scientific">Raoultella terrigena</name>
    <name type="common">Klebsiella terrigena</name>
    <dbReference type="NCBI Taxonomy" id="577"/>
    <lineage>
        <taxon>Bacteria</taxon>
        <taxon>Pseudomonadati</taxon>
        <taxon>Pseudomonadota</taxon>
        <taxon>Gammaproteobacteria</taxon>
        <taxon>Enterobacterales</taxon>
        <taxon>Enterobacteriaceae</taxon>
        <taxon>Klebsiella/Raoultella group</taxon>
        <taxon>Raoultella</taxon>
    </lineage>
</organism>
<dbReference type="PANTHER" id="PTHR30287:SF1">
    <property type="entry name" value="INNER MEMBRANE PROTEIN"/>
    <property type="match status" value="1"/>
</dbReference>
<keyword evidence="1" id="KW-0812">Transmembrane</keyword>
<sequence length="98" mass="11392">MLTQLNREFPTVSLLDIAPFCVRWVRFWTQVSRALEVMVVLVTACGILLLLAQVQVGMRQRYQELVVWRTLGAGKSLLRTTLWAEFALLGWFPGLWRR</sequence>
<reference evidence="2 3" key="1">
    <citation type="submission" date="2019-04" db="EMBL/GenBank/DDBJ databases">
        <authorList>
            <consortium name="Pathogen Informatics"/>
        </authorList>
    </citation>
    <scope>NUCLEOTIDE SEQUENCE [LARGE SCALE GENOMIC DNA]</scope>
    <source>
        <strain evidence="2 3">NCTC9185</strain>
    </source>
</reference>
<dbReference type="GO" id="GO:0005886">
    <property type="term" value="C:plasma membrane"/>
    <property type="evidence" value="ECO:0007669"/>
    <property type="project" value="TreeGrafter"/>
</dbReference>
<dbReference type="PANTHER" id="PTHR30287">
    <property type="entry name" value="MEMBRANE COMPONENT OF PREDICTED ABC SUPERFAMILY METABOLITE UPTAKE TRANSPORTER"/>
    <property type="match status" value="1"/>
</dbReference>